<keyword evidence="1" id="KW-0677">Repeat</keyword>
<reference evidence="4 5" key="1">
    <citation type="journal article" date="2021" name="Commun. Biol.">
        <title>The genome of Shorea leprosula (Dipterocarpaceae) highlights the ecological relevance of drought in aseasonal tropical rainforests.</title>
        <authorList>
            <person name="Ng K.K.S."/>
            <person name="Kobayashi M.J."/>
            <person name="Fawcett J.A."/>
            <person name="Hatakeyama M."/>
            <person name="Paape T."/>
            <person name="Ng C.H."/>
            <person name="Ang C.C."/>
            <person name="Tnah L.H."/>
            <person name="Lee C.T."/>
            <person name="Nishiyama T."/>
            <person name="Sese J."/>
            <person name="O'Brien M.J."/>
            <person name="Copetti D."/>
            <person name="Mohd Noor M.I."/>
            <person name="Ong R.C."/>
            <person name="Putra M."/>
            <person name="Sireger I.Z."/>
            <person name="Indrioko S."/>
            <person name="Kosugi Y."/>
            <person name="Izuno A."/>
            <person name="Isagi Y."/>
            <person name="Lee S.L."/>
            <person name="Shimizu K.K."/>
        </authorList>
    </citation>
    <scope>NUCLEOTIDE SEQUENCE [LARGE SCALE GENOMIC DNA]</scope>
    <source>
        <strain evidence="4">214</strain>
    </source>
</reference>
<dbReference type="FunFam" id="1.25.40.10:FF:000351">
    <property type="entry name" value="Pentatricopeptide repeat-containing protein"/>
    <property type="match status" value="1"/>
</dbReference>
<dbReference type="InterPro" id="IPR046960">
    <property type="entry name" value="PPR_At4g14850-like_plant"/>
</dbReference>
<gene>
    <name evidence="4" type="ORF">SLEP1_g23113</name>
</gene>
<feature type="repeat" description="PPR" evidence="2">
    <location>
        <begin position="129"/>
        <end position="163"/>
    </location>
</feature>
<keyword evidence="5" id="KW-1185">Reference proteome</keyword>
<dbReference type="FunFam" id="1.25.40.10:FF:000285">
    <property type="entry name" value="Pentatricopeptide repeat-containing protein, chloroplastic"/>
    <property type="match status" value="1"/>
</dbReference>
<organism evidence="4 5">
    <name type="scientific">Rubroshorea leprosula</name>
    <dbReference type="NCBI Taxonomy" id="152421"/>
    <lineage>
        <taxon>Eukaryota</taxon>
        <taxon>Viridiplantae</taxon>
        <taxon>Streptophyta</taxon>
        <taxon>Embryophyta</taxon>
        <taxon>Tracheophyta</taxon>
        <taxon>Spermatophyta</taxon>
        <taxon>Magnoliopsida</taxon>
        <taxon>eudicotyledons</taxon>
        <taxon>Gunneridae</taxon>
        <taxon>Pentapetalae</taxon>
        <taxon>rosids</taxon>
        <taxon>malvids</taxon>
        <taxon>Malvales</taxon>
        <taxon>Dipterocarpaceae</taxon>
        <taxon>Rubroshorea</taxon>
    </lineage>
</organism>
<protein>
    <recommendedName>
        <fullName evidence="6">Pentatricopeptide repeat-containing protein</fullName>
    </recommendedName>
</protein>
<dbReference type="Gene3D" id="1.25.40.10">
    <property type="entry name" value="Tetratricopeptide repeat domain"/>
    <property type="match status" value="5"/>
</dbReference>
<dbReference type="PANTHER" id="PTHR47926">
    <property type="entry name" value="PENTATRICOPEPTIDE REPEAT-CONTAINING PROTEIN"/>
    <property type="match status" value="1"/>
</dbReference>
<dbReference type="InterPro" id="IPR011990">
    <property type="entry name" value="TPR-like_helical_dom_sf"/>
</dbReference>
<feature type="repeat" description="PPR" evidence="2">
    <location>
        <begin position="331"/>
        <end position="365"/>
    </location>
</feature>
<proteinExistence type="predicted"/>
<dbReference type="AlphaFoldDB" id="A0AAV5JMA8"/>
<feature type="repeat" description="PPR" evidence="2">
    <location>
        <begin position="432"/>
        <end position="466"/>
    </location>
</feature>
<evidence type="ECO:0000256" key="2">
    <source>
        <dbReference type="PROSITE-ProRule" id="PRU00708"/>
    </source>
</evidence>
<evidence type="ECO:0000256" key="3">
    <source>
        <dbReference type="SAM" id="MobiDB-lite"/>
    </source>
</evidence>
<dbReference type="Proteomes" id="UP001054252">
    <property type="component" value="Unassembled WGS sequence"/>
</dbReference>
<evidence type="ECO:0008006" key="6">
    <source>
        <dbReference type="Google" id="ProtNLM"/>
    </source>
</evidence>
<dbReference type="FunFam" id="1.25.40.10:FF:000031">
    <property type="entry name" value="Pentatricopeptide repeat-containing protein mitochondrial"/>
    <property type="match status" value="1"/>
</dbReference>
<dbReference type="Pfam" id="PF01535">
    <property type="entry name" value="PPR"/>
    <property type="match status" value="2"/>
</dbReference>
<evidence type="ECO:0000256" key="1">
    <source>
        <dbReference type="ARBA" id="ARBA00022737"/>
    </source>
</evidence>
<dbReference type="FunFam" id="1.25.40.10:FF:000073">
    <property type="entry name" value="Pentatricopeptide repeat-containing protein chloroplastic"/>
    <property type="match status" value="1"/>
</dbReference>
<comment type="caution">
    <text evidence="4">The sequence shown here is derived from an EMBL/GenBank/DDBJ whole genome shotgun (WGS) entry which is preliminary data.</text>
</comment>
<accession>A0AAV5JMA8</accession>
<evidence type="ECO:0000313" key="5">
    <source>
        <dbReference type="Proteomes" id="UP001054252"/>
    </source>
</evidence>
<dbReference type="GO" id="GO:0003723">
    <property type="term" value="F:RNA binding"/>
    <property type="evidence" value="ECO:0007669"/>
    <property type="project" value="InterPro"/>
</dbReference>
<sequence>MVSDEPTSVSAPISTENSPVSHDKGFQKIHRISYSRKKSSLVSSSKVTQRDGRSKPANLHKARLRRYSRMLHDCVANGSIREGKTIHGRLITRGIELDSRLSVSLIDVYAKRGRVVYARKVLDGMPERDVVSWTALIVGFVAEGYGSGGLSSFCEMREEGIKPNEFTLATILKACCMCFDFDFGRQIHAEAIKLGFFLDLFVGSALVDVYAKCGEMELAEKVFSFIPEKNVVLCNALLNGYSEMGHGEEVLKLFHRMSECQMNLSKFTLSTVLKGCSNSGYVKEGQVVHSMAIKIGCELYEVVSCALVDMYSKCGLVHEALKIFENIKDPDVVAWSAIITCLDLQGQSWEAAHLFNQMRDSRVTPNQFTLSSLVCVATHLSDLLYGESVHACICKYGFQSDNLVRSSLITMYMQNGCMQNGARVFEAMTLQDSVSWNAFLSGFNDYKNFEEVLGIFYKMLMEGVKPNAYTFTGVLRSCCSLLHVAFGKQVHAHTIKNSLDGNNFVGTALINMYAKSGYLEEADVTFNRLINRDVVAWTTIIAGYADTDQAEKTLSYFCQMQREGVKPNEFTVASCLSSCSLMATLEKGQLLHSMAIKAGFSSEMFVSSALVDMYGKCGCIEDAEAVFQS</sequence>
<name>A0AAV5JMA8_9ROSI</name>
<dbReference type="PROSITE" id="PS51375">
    <property type="entry name" value="PPR"/>
    <property type="match status" value="5"/>
</dbReference>
<feature type="repeat" description="PPR" evidence="2">
    <location>
        <begin position="533"/>
        <end position="567"/>
    </location>
</feature>
<dbReference type="EMBL" id="BPVZ01000035">
    <property type="protein sequence ID" value="GKV11895.1"/>
    <property type="molecule type" value="Genomic_DNA"/>
</dbReference>
<dbReference type="NCBIfam" id="TIGR00756">
    <property type="entry name" value="PPR"/>
    <property type="match status" value="4"/>
</dbReference>
<evidence type="ECO:0000313" key="4">
    <source>
        <dbReference type="EMBL" id="GKV11895.1"/>
    </source>
</evidence>
<dbReference type="GO" id="GO:0009451">
    <property type="term" value="P:RNA modification"/>
    <property type="evidence" value="ECO:0007669"/>
    <property type="project" value="InterPro"/>
</dbReference>
<feature type="compositionally biased region" description="Basic residues" evidence="3">
    <location>
        <begin position="27"/>
        <end position="39"/>
    </location>
</feature>
<dbReference type="FunFam" id="1.25.40.10:FF:000227">
    <property type="entry name" value="Pentatricopeptide repeat-containing protein At3g13880"/>
    <property type="match status" value="1"/>
</dbReference>
<feature type="compositionally biased region" description="Polar residues" evidence="3">
    <location>
        <begin position="1"/>
        <end position="20"/>
    </location>
</feature>
<feature type="repeat" description="PPR" evidence="2">
    <location>
        <begin position="230"/>
        <end position="264"/>
    </location>
</feature>
<dbReference type="InterPro" id="IPR002885">
    <property type="entry name" value="PPR_rpt"/>
</dbReference>
<feature type="region of interest" description="Disordered" evidence="3">
    <location>
        <begin position="1"/>
        <end position="57"/>
    </location>
</feature>
<dbReference type="Pfam" id="PF13041">
    <property type="entry name" value="PPR_2"/>
    <property type="match status" value="4"/>
</dbReference>